<dbReference type="PANTHER" id="PTHR19305:SF14">
    <property type="entry name" value="SYNAPTOSOMAL-ASSOCIATED PROTEIN-RELATED"/>
    <property type="match status" value="1"/>
</dbReference>
<dbReference type="Gene3D" id="1.20.5.110">
    <property type="match status" value="1"/>
</dbReference>
<reference evidence="3 4" key="1">
    <citation type="submission" date="2024-08" db="EMBL/GenBank/DDBJ databases">
        <authorList>
            <person name="Cucini C."/>
            <person name="Frati F."/>
        </authorList>
    </citation>
    <scope>NUCLEOTIDE SEQUENCE [LARGE SCALE GENOMIC DNA]</scope>
</reference>
<feature type="compositionally biased region" description="Basic and acidic residues" evidence="1">
    <location>
        <begin position="18"/>
        <end position="29"/>
    </location>
</feature>
<dbReference type="PANTHER" id="PTHR19305">
    <property type="entry name" value="SYNAPTOSOMAL ASSOCIATED PROTEIN"/>
    <property type="match status" value="1"/>
</dbReference>
<proteinExistence type="predicted"/>
<dbReference type="Proteomes" id="UP001642540">
    <property type="component" value="Unassembled WGS sequence"/>
</dbReference>
<dbReference type="InterPro" id="IPR000727">
    <property type="entry name" value="T_SNARE_dom"/>
</dbReference>
<feature type="region of interest" description="Disordered" evidence="1">
    <location>
        <begin position="18"/>
        <end position="48"/>
    </location>
</feature>
<evidence type="ECO:0000259" key="2">
    <source>
        <dbReference type="PROSITE" id="PS50192"/>
    </source>
</evidence>
<gene>
    <name evidence="3" type="ORF">ODALV1_LOCUS22296</name>
</gene>
<keyword evidence="4" id="KW-1185">Reference proteome</keyword>
<accession>A0ABP1RHN3</accession>
<evidence type="ECO:0000256" key="1">
    <source>
        <dbReference type="SAM" id="MobiDB-lite"/>
    </source>
</evidence>
<protein>
    <recommendedName>
        <fullName evidence="2">t-SNARE coiled-coil homology domain-containing protein</fullName>
    </recommendedName>
</protein>
<dbReference type="PROSITE" id="PS50192">
    <property type="entry name" value="T_SNARE"/>
    <property type="match status" value="1"/>
</dbReference>
<feature type="compositionally biased region" description="Polar residues" evidence="1">
    <location>
        <begin position="30"/>
        <end position="39"/>
    </location>
</feature>
<dbReference type="SUPFAM" id="SSF58038">
    <property type="entry name" value="SNARE fusion complex"/>
    <property type="match status" value="1"/>
</dbReference>
<organism evidence="3 4">
    <name type="scientific">Orchesella dallaii</name>
    <dbReference type="NCBI Taxonomy" id="48710"/>
    <lineage>
        <taxon>Eukaryota</taxon>
        <taxon>Metazoa</taxon>
        <taxon>Ecdysozoa</taxon>
        <taxon>Arthropoda</taxon>
        <taxon>Hexapoda</taxon>
        <taxon>Collembola</taxon>
        <taxon>Entomobryomorpha</taxon>
        <taxon>Entomobryoidea</taxon>
        <taxon>Orchesellidae</taxon>
        <taxon>Orchesellinae</taxon>
        <taxon>Orchesella</taxon>
    </lineage>
</organism>
<dbReference type="EMBL" id="CAXLJM020000075">
    <property type="protein sequence ID" value="CAL8128530.1"/>
    <property type="molecule type" value="Genomic_DNA"/>
</dbReference>
<name>A0ABP1RHN3_9HEXA</name>
<evidence type="ECO:0000313" key="4">
    <source>
        <dbReference type="Proteomes" id="UP001642540"/>
    </source>
</evidence>
<sequence>MSCIQVWKSISDEEEVKNKSLRRIEKSNENDSSSKTSNGRFIPKITGDAKEDEIEQCLEKVSSSLDSMKNLAITIGNEIEASNKKLDVITEMVQIQ</sequence>
<evidence type="ECO:0000313" key="3">
    <source>
        <dbReference type="EMBL" id="CAL8128530.1"/>
    </source>
</evidence>
<feature type="domain" description="T-SNARE coiled-coil homology" evidence="2">
    <location>
        <begin position="48"/>
        <end position="96"/>
    </location>
</feature>
<comment type="caution">
    <text evidence="3">The sequence shown here is derived from an EMBL/GenBank/DDBJ whole genome shotgun (WGS) entry which is preliminary data.</text>
</comment>